<protein>
    <submittedName>
        <fullName evidence="2">Amidohydrolase</fullName>
    </submittedName>
</protein>
<dbReference type="AlphaFoldDB" id="A0A8G2BP69"/>
<dbReference type="GO" id="GO:0016787">
    <property type="term" value="F:hydrolase activity"/>
    <property type="evidence" value="ECO:0007669"/>
    <property type="project" value="UniProtKB-KW"/>
</dbReference>
<gene>
    <name evidence="2" type="ORF">SAMN05660686_04924</name>
</gene>
<name>A0A8G2BP69_9PROT</name>
<proteinExistence type="predicted"/>
<dbReference type="Pfam" id="PF04909">
    <property type="entry name" value="Amidohydro_2"/>
    <property type="match status" value="1"/>
</dbReference>
<dbReference type="Gene3D" id="3.20.20.140">
    <property type="entry name" value="Metal-dependent hydrolases"/>
    <property type="match status" value="1"/>
</dbReference>
<evidence type="ECO:0000259" key="1">
    <source>
        <dbReference type="Pfam" id="PF04909"/>
    </source>
</evidence>
<dbReference type="InterPro" id="IPR006680">
    <property type="entry name" value="Amidohydro-rel"/>
</dbReference>
<comment type="caution">
    <text evidence="2">The sequence shown here is derived from an EMBL/GenBank/DDBJ whole genome shotgun (WGS) entry which is preliminary data.</text>
</comment>
<organism evidence="2 3">
    <name type="scientific">Thalassobaculum litoreum DSM 18839</name>
    <dbReference type="NCBI Taxonomy" id="1123362"/>
    <lineage>
        <taxon>Bacteria</taxon>
        <taxon>Pseudomonadati</taxon>
        <taxon>Pseudomonadota</taxon>
        <taxon>Alphaproteobacteria</taxon>
        <taxon>Rhodospirillales</taxon>
        <taxon>Thalassobaculaceae</taxon>
        <taxon>Thalassobaculum</taxon>
    </lineage>
</organism>
<feature type="domain" description="Amidohydrolase-related" evidence="1">
    <location>
        <begin position="22"/>
        <end position="135"/>
    </location>
</feature>
<dbReference type="EMBL" id="FNBW01000026">
    <property type="protein sequence ID" value="SDG58110.1"/>
    <property type="molecule type" value="Genomic_DNA"/>
</dbReference>
<evidence type="ECO:0000313" key="2">
    <source>
        <dbReference type="EMBL" id="SDG58110.1"/>
    </source>
</evidence>
<keyword evidence="3" id="KW-1185">Reference proteome</keyword>
<keyword evidence="2" id="KW-0378">Hydrolase</keyword>
<dbReference type="Proteomes" id="UP000198615">
    <property type="component" value="Unassembled WGS sequence"/>
</dbReference>
<dbReference type="SUPFAM" id="SSF51556">
    <property type="entry name" value="Metallo-dependent hydrolases"/>
    <property type="match status" value="1"/>
</dbReference>
<reference evidence="2 3" key="1">
    <citation type="submission" date="2016-10" db="EMBL/GenBank/DDBJ databases">
        <authorList>
            <person name="Varghese N."/>
            <person name="Submissions S."/>
        </authorList>
    </citation>
    <scope>NUCLEOTIDE SEQUENCE [LARGE SCALE GENOMIC DNA]</scope>
    <source>
        <strain evidence="2 3">DSM 18839</strain>
    </source>
</reference>
<dbReference type="InterPro" id="IPR032466">
    <property type="entry name" value="Metal_Hydrolase"/>
</dbReference>
<accession>A0A8G2BP69</accession>
<evidence type="ECO:0000313" key="3">
    <source>
        <dbReference type="Proteomes" id="UP000198615"/>
    </source>
</evidence>
<sequence>MRGLRCMFLEGENRRRLHDGELGWFWDTAEQFDIPVTTLATGSFEILGDIAAAHPGLRLSIDHLGGKGGNTSLKDDAAMTHIPDLLKLARLPNVAVKATGVPGYSSESYPFPIMNSYVRKVFDAFGPDRMFWGTDISKMPCTWRQCVTMFTEEMPWLSGDDLSRVMGGAVRDWWGWPRKSG</sequence>